<comment type="subcellular location">
    <subcellularLocation>
        <location evidence="1">Cell membrane</location>
        <topology evidence="1">Multi-pass membrane protein</topology>
    </subcellularLocation>
</comment>
<feature type="transmembrane region" description="Helical" evidence="6">
    <location>
        <begin position="98"/>
        <end position="119"/>
    </location>
</feature>
<evidence type="ECO:0000313" key="8">
    <source>
        <dbReference type="EMBL" id="KJF16494.1"/>
    </source>
</evidence>
<dbReference type="InterPro" id="IPR018076">
    <property type="entry name" value="T2SS_GspF_dom"/>
</dbReference>
<keyword evidence="4 6" id="KW-1133">Transmembrane helix</keyword>
<dbReference type="Pfam" id="PF00482">
    <property type="entry name" value="T2SSF"/>
    <property type="match status" value="1"/>
</dbReference>
<evidence type="ECO:0000256" key="3">
    <source>
        <dbReference type="ARBA" id="ARBA00022692"/>
    </source>
</evidence>
<keyword evidence="9" id="KW-1185">Reference proteome</keyword>
<reference evidence="8 9" key="1">
    <citation type="submission" date="2015-01" db="EMBL/GenBank/DDBJ databases">
        <title>Draft genome of the acidophilic iron oxidizer Acidithrix ferrooxidans strain Py-F3.</title>
        <authorList>
            <person name="Poehlein A."/>
            <person name="Eisen S."/>
            <person name="Schloemann M."/>
            <person name="Johnson B.D."/>
            <person name="Daniel R."/>
            <person name="Muehling M."/>
        </authorList>
    </citation>
    <scope>NUCLEOTIDE SEQUENCE [LARGE SCALE GENOMIC DNA]</scope>
    <source>
        <strain evidence="8 9">Py-F3</strain>
    </source>
</reference>
<feature type="transmembrane region" description="Helical" evidence="6">
    <location>
        <begin position="247"/>
        <end position="271"/>
    </location>
</feature>
<dbReference type="AlphaFoldDB" id="A0A0D8HF48"/>
<gene>
    <name evidence="8" type="ORF">AXFE_26590</name>
</gene>
<comment type="caution">
    <text evidence="8">The sequence shown here is derived from an EMBL/GenBank/DDBJ whole genome shotgun (WGS) entry which is preliminary data.</text>
</comment>
<feature type="transmembrane region" description="Helical" evidence="6">
    <location>
        <begin position="75"/>
        <end position="92"/>
    </location>
</feature>
<dbReference type="GO" id="GO:0005886">
    <property type="term" value="C:plasma membrane"/>
    <property type="evidence" value="ECO:0007669"/>
    <property type="project" value="UniProtKB-SubCell"/>
</dbReference>
<feature type="transmembrane region" description="Helical" evidence="6">
    <location>
        <begin position="6"/>
        <end position="26"/>
    </location>
</feature>
<sequence>MNPSIPAALATISSGIGGGITISVYYQKNRSAKERISRHWIAEQSAPSINLKGHSSSKDLIEGLTARSRWLKANYTPHIALATIGLFVLSILSRSWSVSVLSFLAFLSGLTLAVAFPVVNDQLRKAKITKAIDANLALDIEKMAVYLSAGLSITSAIARLSKNSTIACRALFEDLNLSLASGVELSEALAILQITFNSDSLHRFCIILESGLWGGNLPRAARHEAQSQRVDAHRQALALMEKNSQKIWIPITIAALVPGIILIFIPFLSILRTVSG</sequence>
<dbReference type="Gene3D" id="1.20.81.30">
    <property type="entry name" value="Type II secretion system (T2SS), domain F"/>
    <property type="match status" value="1"/>
</dbReference>
<dbReference type="PANTHER" id="PTHR35007:SF2">
    <property type="entry name" value="PILUS ASSEMBLE PROTEIN"/>
    <property type="match status" value="1"/>
</dbReference>
<keyword evidence="2" id="KW-1003">Cell membrane</keyword>
<name>A0A0D8HF48_9ACTN</name>
<evidence type="ECO:0000256" key="1">
    <source>
        <dbReference type="ARBA" id="ARBA00004651"/>
    </source>
</evidence>
<evidence type="ECO:0000256" key="4">
    <source>
        <dbReference type="ARBA" id="ARBA00022989"/>
    </source>
</evidence>
<keyword evidence="3 6" id="KW-0812">Transmembrane</keyword>
<dbReference type="Proteomes" id="UP000032360">
    <property type="component" value="Unassembled WGS sequence"/>
</dbReference>
<dbReference type="EMBL" id="JXYS01000081">
    <property type="protein sequence ID" value="KJF16494.1"/>
    <property type="molecule type" value="Genomic_DNA"/>
</dbReference>
<feature type="domain" description="Type II secretion system protein GspF" evidence="7">
    <location>
        <begin position="141"/>
        <end position="265"/>
    </location>
</feature>
<protein>
    <submittedName>
        <fullName evidence="8">Bacterial type II secretion system protein F domain protein</fullName>
    </submittedName>
</protein>
<evidence type="ECO:0000256" key="2">
    <source>
        <dbReference type="ARBA" id="ARBA00022475"/>
    </source>
</evidence>
<dbReference type="STRING" id="1280514.AXFE_26590"/>
<proteinExistence type="predicted"/>
<accession>A0A0D8HF48</accession>
<organism evidence="8 9">
    <name type="scientific">Acidithrix ferrooxidans</name>
    <dbReference type="NCBI Taxonomy" id="1280514"/>
    <lineage>
        <taxon>Bacteria</taxon>
        <taxon>Bacillati</taxon>
        <taxon>Actinomycetota</taxon>
        <taxon>Acidimicrobiia</taxon>
        <taxon>Acidimicrobiales</taxon>
        <taxon>Acidimicrobiaceae</taxon>
        <taxon>Acidithrix</taxon>
    </lineage>
</organism>
<dbReference type="PANTHER" id="PTHR35007">
    <property type="entry name" value="INTEGRAL MEMBRANE PROTEIN-RELATED"/>
    <property type="match status" value="1"/>
</dbReference>
<evidence type="ECO:0000256" key="6">
    <source>
        <dbReference type="SAM" id="Phobius"/>
    </source>
</evidence>
<evidence type="ECO:0000256" key="5">
    <source>
        <dbReference type="ARBA" id="ARBA00023136"/>
    </source>
</evidence>
<evidence type="ECO:0000313" key="9">
    <source>
        <dbReference type="Proteomes" id="UP000032360"/>
    </source>
</evidence>
<dbReference type="InterPro" id="IPR042094">
    <property type="entry name" value="T2SS_GspF_sf"/>
</dbReference>
<keyword evidence="5 6" id="KW-0472">Membrane</keyword>
<dbReference type="OrthoDB" id="5185234at2"/>
<dbReference type="RefSeq" id="WP_052606357.1">
    <property type="nucleotide sequence ID" value="NZ_JXYS01000081.1"/>
</dbReference>
<evidence type="ECO:0000259" key="7">
    <source>
        <dbReference type="Pfam" id="PF00482"/>
    </source>
</evidence>